<dbReference type="EMBL" id="MU855841">
    <property type="protein sequence ID" value="KAK3899045.1"/>
    <property type="molecule type" value="Genomic_DNA"/>
</dbReference>
<dbReference type="SUPFAM" id="SSF56784">
    <property type="entry name" value="HAD-like"/>
    <property type="match status" value="1"/>
</dbReference>
<feature type="region of interest" description="Disordered" evidence="1">
    <location>
        <begin position="406"/>
        <end position="433"/>
    </location>
</feature>
<dbReference type="AlphaFoldDB" id="A0AAN6RQA2"/>
<protein>
    <submittedName>
        <fullName evidence="2">Uncharacterized protein</fullName>
    </submittedName>
</protein>
<keyword evidence="3" id="KW-1185">Reference proteome</keyword>
<proteinExistence type="predicted"/>
<dbReference type="InterPro" id="IPR036412">
    <property type="entry name" value="HAD-like_sf"/>
</dbReference>
<dbReference type="Gene3D" id="3.40.50.1000">
    <property type="entry name" value="HAD superfamily/HAD-like"/>
    <property type="match status" value="1"/>
</dbReference>
<sequence length="433" mass="47380">MATHTITQEVTAAIMTVETIADIADMPAEDPTIKDLKLEGLKPEVLKPEDSMPKHPKPEEPTVEHVDAEHPEPEHPTAVVKNAGCKRGHPDFDYDTEAPDPMPPTRALLLHLCTLLDCREAVTSVVRALITALRRNAHAGHITDDDIMRAFTTNSYMPEIFVELGLPKLEEWEVGQLFYNYESIYRREALPRFRVAPGAMELIQTANQQEHMGLVAAVTNNPVFASGLLGMMGFGGVLSEILPTRATGPRTYVAFAADWHEFILPAFARATTAANWAPPTFPMSHDETTDDETPDDETPDHAAARSPSDDNVNTPDSAHDMSIRHPGQPAPITPPLLPSEVTVVSRAVYELDIAKSLGMRTCWVRDIDEDAADTSVCDVVVAGLDELRRVLFGPEAVDAWEVEGGVEGGIQGDGEGDVERDVEMEEELEGAED</sequence>
<evidence type="ECO:0000313" key="3">
    <source>
        <dbReference type="Proteomes" id="UP001303889"/>
    </source>
</evidence>
<feature type="compositionally biased region" description="Acidic residues" evidence="1">
    <location>
        <begin position="414"/>
        <end position="433"/>
    </location>
</feature>
<reference evidence="2" key="1">
    <citation type="journal article" date="2023" name="Mol. Phylogenet. Evol.">
        <title>Genome-scale phylogeny and comparative genomics of the fungal order Sordariales.</title>
        <authorList>
            <person name="Hensen N."/>
            <person name="Bonometti L."/>
            <person name="Westerberg I."/>
            <person name="Brannstrom I.O."/>
            <person name="Guillou S."/>
            <person name="Cros-Aarteil S."/>
            <person name="Calhoun S."/>
            <person name="Haridas S."/>
            <person name="Kuo A."/>
            <person name="Mondo S."/>
            <person name="Pangilinan J."/>
            <person name="Riley R."/>
            <person name="LaButti K."/>
            <person name="Andreopoulos B."/>
            <person name="Lipzen A."/>
            <person name="Chen C."/>
            <person name="Yan M."/>
            <person name="Daum C."/>
            <person name="Ng V."/>
            <person name="Clum A."/>
            <person name="Steindorff A."/>
            <person name="Ohm R.A."/>
            <person name="Martin F."/>
            <person name="Silar P."/>
            <person name="Natvig D.O."/>
            <person name="Lalanne C."/>
            <person name="Gautier V."/>
            <person name="Ament-Velasquez S.L."/>
            <person name="Kruys A."/>
            <person name="Hutchinson M.I."/>
            <person name="Powell A.J."/>
            <person name="Barry K."/>
            <person name="Miller A.N."/>
            <person name="Grigoriev I.V."/>
            <person name="Debuchy R."/>
            <person name="Gladieux P."/>
            <person name="Hiltunen Thoren M."/>
            <person name="Johannesson H."/>
        </authorList>
    </citation>
    <scope>NUCLEOTIDE SEQUENCE</scope>
    <source>
        <strain evidence="2">CBS 103.79</strain>
    </source>
</reference>
<organism evidence="2 3">
    <name type="scientific">Staphylotrichum tortipilum</name>
    <dbReference type="NCBI Taxonomy" id="2831512"/>
    <lineage>
        <taxon>Eukaryota</taxon>
        <taxon>Fungi</taxon>
        <taxon>Dikarya</taxon>
        <taxon>Ascomycota</taxon>
        <taxon>Pezizomycotina</taxon>
        <taxon>Sordariomycetes</taxon>
        <taxon>Sordariomycetidae</taxon>
        <taxon>Sordariales</taxon>
        <taxon>Chaetomiaceae</taxon>
        <taxon>Staphylotrichum</taxon>
    </lineage>
</organism>
<feature type="compositionally biased region" description="Acidic residues" evidence="1">
    <location>
        <begin position="288"/>
        <end position="298"/>
    </location>
</feature>
<dbReference type="InterPro" id="IPR023214">
    <property type="entry name" value="HAD_sf"/>
</dbReference>
<comment type="caution">
    <text evidence="2">The sequence shown here is derived from an EMBL/GenBank/DDBJ whole genome shotgun (WGS) entry which is preliminary data.</text>
</comment>
<feature type="region of interest" description="Disordered" evidence="1">
    <location>
        <begin position="46"/>
        <end position="84"/>
    </location>
</feature>
<evidence type="ECO:0000313" key="2">
    <source>
        <dbReference type="EMBL" id="KAK3899045.1"/>
    </source>
</evidence>
<reference evidence="2" key="2">
    <citation type="submission" date="2023-05" db="EMBL/GenBank/DDBJ databases">
        <authorList>
            <consortium name="Lawrence Berkeley National Laboratory"/>
            <person name="Steindorff A."/>
            <person name="Hensen N."/>
            <person name="Bonometti L."/>
            <person name="Westerberg I."/>
            <person name="Brannstrom I.O."/>
            <person name="Guillou S."/>
            <person name="Cros-Aarteil S."/>
            <person name="Calhoun S."/>
            <person name="Haridas S."/>
            <person name="Kuo A."/>
            <person name="Mondo S."/>
            <person name="Pangilinan J."/>
            <person name="Riley R."/>
            <person name="Labutti K."/>
            <person name="Andreopoulos B."/>
            <person name="Lipzen A."/>
            <person name="Chen C."/>
            <person name="Yanf M."/>
            <person name="Daum C."/>
            <person name="Ng V."/>
            <person name="Clum A."/>
            <person name="Ohm R."/>
            <person name="Martin F."/>
            <person name="Silar P."/>
            <person name="Natvig D."/>
            <person name="Lalanne C."/>
            <person name="Gautier V."/>
            <person name="Ament-Velasquez S.L."/>
            <person name="Kruys A."/>
            <person name="Hutchinson M.I."/>
            <person name="Powell A.J."/>
            <person name="Barry K."/>
            <person name="Miller A.N."/>
            <person name="Grigoriev I.V."/>
            <person name="Debuchy R."/>
            <person name="Gladieux P."/>
            <person name="Thoren M.H."/>
            <person name="Johannesson H."/>
        </authorList>
    </citation>
    <scope>NUCLEOTIDE SEQUENCE</scope>
    <source>
        <strain evidence="2">CBS 103.79</strain>
    </source>
</reference>
<accession>A0AAN6RQA2</accession>
<feature type="region of interest" description="Disordered" evidence="1">
    <location>
        <begin position="278"/>
        <end position="336"/>
    </location>
</feature>
<name>A0AAN6RQA2_9PEZI</name>
<feature type="compositionally biased region" description="Basic and acidic residues" evidence="1">
    <location>
        <begin position="46"/>
        <end position="75"/>
    </location>
</feature>
<gene>
    <name evidence="2" type="ORF">C8A05DRAFT_37350</name>
</gene>
<dbReference type="Proteomes" id="UP001303889">
    <property type="component" value="Unassembled WGS sequence"/>
</dbReference>
<evidence type="ECO:0000256" key="1">
    <source>
        <dbReference type="SAM" id="MobiDB-lite"/>
    </source>
</evidence>